<evidence type="ECO:0000256" key="1">
    <source>
        <dbReference type="ARBA" id="ARBA00008344"/>
    </source>
</evidence>
<dbReference type="InterPro" id="IPR051065">
    <property type="entry name" value="Ras-related_GTPase"/>
</dbReference>
<dbReference type="Proteomes" id="UP001445076">
    <property type="component" value="Unassembled WGS sequence"/>
</dbReference>
<name>A0AAW0X1S5_CHEQU</name>
<keyword evidence="3" id="KW-0378">Hydrolase</keyword>
<evidence type="ECO:0000313" key="6">
    <source>
        <dbReference type="EMBL" id="KAK8738332.1"/>
    </source>
</evidence>
<comment type="similarity">
    <text evidence="1">Belongs to the small GTPase superfamily. Ras family.</text>
</comment>
<feature type="compositionally biased region" description="Polar residues" evidence="5">
    <location>
        <begin position="213"/>
        <end position="226"/>
    </location>
</feature>
<feature type="region of interest" description="Disordered" evidence="5">
    <location>
        <begin position="277"/>
        <end position="354"/>
    </location>
</feature>
<feature type="region of interest" description="Disordered" evidence="5">
    <location>
        <begin position="146"/>
        <end position="169"/>
    </location>
</feature>
<feature type="compositionally biased region" description="Basic and acidic residues" evidence="5">
    <location>
        <begin position="146"/>
        <end position="160"/>
    </location>
</feature>
<feature type="compositionally biased region" description="Basic and acidic residues" evidence="5">
    <location>
        <begin position="362"/>
        <end position="371"/>
    </location>
</feature>
<dbReference type="Gene3D" id="3.40.50.300">
    <property type="entry name" value="P-loop containing nucleotide triphosphate hydrolases"/>
    <property type="match status" value="1"/>
</dbReference>
<dbReference type="AlphaFoldDB" id="A0AAW0X1S5"/>
<organism evidence="6 7">
    <name type="scientific">Cherax quadricarinatus</name>
    <name type="common">Australian red claw crayfish</name>
    <dbReference type="NCBI Taxonomy" id="27406"/>
    <lineage>
        <taxon>Eukaryota</taxon>
        <taxon>Metazoa</taxon>
        <taxon>Ecdysozoa</taxon>
        <taxon>Arthropoda</taxon>
        <taxon>Crustacea</taxon>
        <taxon>Multicrustacea</taxon>
        <taxon>Malacostraca</taxon>
        <taxon>Eumalacostraca</taxon>
        <taxon>Eucarida</taxon>
        <taxon>Decapoda</taxon>
        <taxon>Pleocyemata</taxon>
        <taxon>Astacidea</taxon>
        <taxon>Parastacoidea</taxon>
        <taxon>Parastacidae</taxon>
        <taxon>Cherax</taxon>
    </lineage>
</organism>
<feature type="compositionally biased region" description="Polar residues" evidence="5">
    <location>
        <begin position="193"/>
        <end position="206"/>
    </location>
</feature>
<feature type="compositionally biased region" description="Polar residues" evidence="5">
    <location>
        <begin position="292"/>
        <end position="324"/>
    </location>
</feature>
<dbReference type="PANTHER" id="PTHR45704">
    <property type="entry name" value="RAS-LIKE FAMILY MEMBER 11"/>
    <property type="match status" value="1"/>
</dbReference>
<dbReference type="SUPFAM" id="SSF52540">
    <property type="entry name" value="P-loop containing nucleoside triphosphate hydrolases"/>
    <property type="match status" value="1"/>
</dbReference>
<evidence type="ECO:0000313" key="7">
    <source>
        <dbReference type="Proteomes" id="UP001445076"/>
    </source>
</evidence>
<evidence type="ECO:0000256" key="5">
    <source>
        <dbReference type="SAM" id="MobiDB-lite"/>
    </source>
</evidence>
<dbReference type="Pfam" id="PF00071">
    <property type="entry name" value="Ras"/>
    <property type="match status" value="1"/>
</dbReference>
<gene>
    <name evidence="6" type="ORF">OTU49_003819</name>
</gene>
<dbReference type="EC" id="3.6.5.2" evidence="2"/>
<feature type="region of interest" description="Disordered" evidence="5">
    <location>
        <begin position="456"/>
        <end position="502"/>
    </location>
</feature>
<feature type="region of interest" description="Disordered" evidence="5">
    <location>
        <begin position="193"/>
        <end position="236"/>
    </location>
</feature>
<comment type="caution">
    <text evidence="6">The sequence shown here is derived from an EMBL/GenBank/DDBJ whole genome shotgun (WGS) entry which is preliminary data.</text>
</comment>
<evidence type="ECO:0000256" key="2">
    <source>
        <dbReference type="ARBA" id="ARBA00011984"/>
    </source>
</evidence>
<sequence>ANQLLHTIFKLRPHPPRPPITLLGNKQDLEHSRQVTYYEGKTASMLFGCAFAEVSVAETSEDIVPIFTSLIRRAKINACRCPSLAAFVFDPVICSCSCRSTFLPDNHTCTQCCFSGNSHKCNKNGNRLLRSGTVGNGKCRDRSVYGETSEVRRHDNERTNRKVSHNNRKKLTVRSFSSPLYISENIYSANSLNNHSYRQSPNSSPSRLPLATDRTSATNPSPSSLTEGRDETSSSSIWATRFPAVATERTSAKDIISSTNSSPSRIAATLDMTSALNTPTSRFPAATDKSRASNTSFSRNPSTKNRTSTPNSSPRILTASNITSSKEEKQNTKNDNKHKFPDSGNMRGNLCRSLSSPEEYTERWACEDKSPPGHGTSSVKGSKKERFFSNLKNQELNLSLFSRGRSFMLDTKKNVKKSECSCRYRNKSFKSSGKVEIVTIKKCETNLSCKEEGVLNRSQSPGLHQDKRSSKFSGVKLSRKDLSSAQSSKTETNEHRCSSPLSAGCTTPGLPKKFLFDHLENGTDEDGGSSTKGGRQRKFSVFGVGRALGNFLSKGSLPDLPRATANICDKFGSLKLTLKKRSV</sequence>
<keyword evidence="7" id="KW-1185">Reference proteome</keyword>
<feature type="region of interest" description="Disordered" evidence="5">
    <location>
        <begin position="362"/>
        <end position="381"/>
    </location>
</feature>
<evidence type="ECO:0000256" key="4">
    <source>
        <dbReference type="ARBA" id="ARBA00048098"/>
    </source>
</evidence>
<protein>
    <recommendedName>
        <fullName evidence="2">small monomeric GTPase</fullName>
        <ecNumber evidence="2">3.6.5.2</ecNumber>
    </recommendedName>
</protein>
<dbReference type="InterPro" id="IPR001806">
    <property type="entry name" value="Small_GTPase"/>
</dbReference>
<evidence type="ECO:0000256" key="3">
    <source>
        <dbReference type="ARBA" id="ARBA00022801"/>
    </source>
</evidence>
<proteinExistence type="inferred from homology"/>
<comment type="catalytic activity">
    <reaction evidence="4">
        <text>GTP + H2O = GDP + phosphate + H(+)</text>
        <dbReference type="Rhea" id="RHEA:19669"/>
        <dbReference type="ChEBI" id="CHEBI:15377"/>
        <dbReference type="ChEBI" id="CHEBI:15378"/>
        <dbReference type="ChEBI" id="CHEBI:37565"/>
        <dbReference type="ChEBI" id="CHEBI:43474"/>
        <dbReference type="ChEBI" id="CHEBI:58189"/>
        <dbReference type="EC" id="3.6.5.2"/>
    </reaction>
</comment>
<dbReference type="GO" id="GO:0003925">
    <property type="term" value="F:G protein activity"/>
    <property type="evidence" value="ECO:0007669"/>
    <property type="project" value="UniProtKB-EC"/>
</dbReference>
<dbReference type="InterPro" id="IPR027417">
    <property type="entry name" value="P-loop_NTPase"/>
</dbReference>
<dbReference type="GO" id="GO:0005525">
    <property type="term" value="F:GTP binding"/>
    <property type="evidence" value="ECO:0007669"/>
    <property type="project" value="InterPro"/>
</dbReference>
<feature type="compositionally biased region" description="Basic and acidic residues" evidence="5">
    <location>
        <begin position="325"/>
        <end position="341"/>
    </location>
</feature>
<dbReference type="EMBL" id="JARKIK010000039">
    <property type="protein sequence ID" value="KAK8738332.1"/>
    <property type="molecule type" value="Genomic_DNA"/>
</dbReference>
<feature type="non-terminal residue" evidence="6">
    <location>
        <position position="1"/>
    </location>
</feature>
<accession>A0AAW0X1S5</accession>
<reference evidence="6 7" key="1">
    <citation type="journal article" date="2024" name="BMC Genomics">
        <title>Genome assembly of redclaw crayfish (Cherax quadricarinatus) provides insights into its immune adaptation and hypoxia tolerance.</title>
        <authorList>
            <person name="Liu Z."/>
            <person name="Zheng J."/>
            <person name="Li H."/>
            <person name="Fang K."/>
            <person name="Wang S."/>
            <person name="He J."/>
            <person name="Zhou D."/>
            <person name="Weng S."/>
            <person name="Chi M."/>
            <person name="Gu Z."/>
            <person name="He J."/>
            <person name="Li F."/>
            <person name="Wang M."/>
        </authorList>
    </citation>
    <scope>NUCLEOTIDE SEQUENCE [LARGE SCALE GENOMIC DNA]</scope>
    <source>
        <strain evidence="6">ZL_2023a</strain>
    </source>
</reference>